<gene>
    <name evidence="1" type="ORF">CBRE1094_LOCUS13610</name>
</gene>
<reference evidence="1" key="1">
    <citation type="submission" date="2021-01" db="EMBL/GenBank/DDBJ databases">
        <authorList>
            <person name="Corre E."/>
            <person name="Pelletier E."/>
            <person name="Niang G."/>
            <person name="Scheremetjew M."/>
            <person name="Finn R."/>
            <person name="Kale V."/>
            <person name="Holt S."/>
            <person name="Cochrane G."/>
            <person name="Meng A."/>
            <person name="Brown T."/>
            <person name="Cohen L."/>
        </authorList>
    </citation>
    <scope>NUCLEOTIDE SEQUENCE</scope>
    <source>
        <strain evidence="1">UTEX LB 985</strain>
    </source>
</reference>
<protein>
    <submittedName>
        <fullName evidence="1">Uncharacterized protein</fullName>
    </submittedName>
</protein>
<organism evidence="1">
    <name type="scientific">Haptolina brevifila</name>
    <dbReference type="NCBI Taxonomy" id="156173"/>
    <lineage>
        <taxon>Eukaryota</taxon>
        <taxon>Haptista</taxon>
        <taxon>Haptophyta</taxon>
        <taxon>Prymnesiophyceae</taxon>
        <taxon>Prymnesiales</taxon>
        <taxon>Prymnesiaceae</taxon>
        <taxon>Haptolina</taxon>
    </lineage>
</organism>
<proteinExistence type="predicted"/>
<accession>A0A7S2GB04</accession>
<dbReference type="EMBL" id="HBGU01025097">
    <property type="protein sequence ID" value="CAD9443226.1"/>
    <property type="molecule type" value="Transcribed_RNA"/>
</dbReference>
<dbReference type="AlphaFoldDB" id="A0A7S2GB04"/>
<evidence type="ECO:0000313" key="1">
    <source>
        <dbReference type="EMBL" id="CAD9443226.1"/>
    </source>
</evidence>
<sequence length="139" mass="15544">MEFENRTLSAGRNHLLQSNNRCTLPPRSERASEHAWQRTCSRDHNKWQINDAMTCAALFSGRTFHSTTHSSAPAGKVAAMVAVAALPKVVAPRSWSWPPRARLCLKFQRLCNDAKGLAPTSQRAQLTLLCDGHCHVRRL</sequence>
<name>A0A7S2GB04_9EUKA</name>